<feature type="domain" description="TRASH" evidence="2">
    <location>
        <begin position="93"/>
        <end position="125"/>
    </location>
</feature>
<evidence type="ECO:0000259" key="2">
    <source>
        <dbReference type="SMART" id="SM00746"/>
    </source>
</evidence>
<dbReference type="CDD" id="cd00085">
    <property type="entry name" value="HNHc"/>
    <property type="match status" value="1"/>
</dbReference>
<dbReference type="AlphaFoldDB" id="A0A150IHA7"/>
<proteinExistence type="predicted"/>
<comment type="caution">
    <text evidence="3">The sequence shown here is derived from an EMBL/GenBank/DDBJ whole genome shotgun (WGS) entry which is preliminary data.</text>
</comment>
<sequence>MKKKKYKVKKCLNCGENIKKKKTESIPFYKKRKFCSTECQHKYITKERRLIIKCDNCGKKFNIKKSRRNKHNFCSLKCFGEYRHKKGIIKVECSWCGKEFNKANTQIGKHNFCSRECFGNWQSKFLIGENGYNWQGGISTLNDTIRSSKKMIEWRIAVFKRDNFACQHCGDRVGGNLEAHHKKQLSTIIKDNNIKTIYDAIKCKELWNIDNGITLCKKCHMIEHFKNNKK</sequence>
<name>A0A150IHA7_9EURY</name>
<feature type="domain" description="TRASH" evidence="2">
    <location>
        <begin position="54"/>
        <end position="86"/>
    </location>
</feature>
<evidence type="ECO:0000313" key="3">
    <source>
        <dbReference type="EMBL" id="KYC44373.1"/>
    </source>
</evidence>
<protein>
    <submittedName>
        <fullName evidence="3">MYM-type Zinc finger with FCS sequence motif protein</fullName>
    </submittedName>
</protein>
<evidence type="ECO:0000313" key="4">
    <source>
        <dbReference type="Proteomes" id="UP000092401"/>
    </source>
</evidence>
<dbReference type="SMART" id="SM00507">
    <property type="entry name" value="HNHc"/>
    <property type="match status" value="1"/>
</dbReference>
<dbReference type="EMBL" id="LNGE01000072">
    <property type="protein sequence ID" value="KYC44373.1"/>
    <property type="molecule type" value="Genomic_DNA"/>
</dbReference>
<evidence type="ECO:0000259" key="1">
    <source>
        <dbReference type="SMART" id="SM00507"/>
    </source>
</evidence>
<dbReference type="InterPro" id="IPR011017">
    <property type="entry name" value="TRASH_dom"/>
</dbReference>
<accession>A0A150IHA7</accession>
<dbReference type="SMART" id="SM00746">
    <property type="entry name" value="TRASH"/>
    <property type="match status" value="3"/>
</dbReference>
<gene>
    <name evidence="3" type="ORF">APG10_01772</name>
</gene>
<feature type="domain" description="HNH nuclease" evidence="1">
    <location>
        <begin position="153"/>
        <end position="221"/>
    </location>
</feature>
<reference evidence="3 4" key="1">
    <citation type="journal article" date="2016" name="ISME J.">
        <title>Chasing the elusive Euryarchaeota class WSA2: genomes reveal a uniquely fastidious methyl-reducing methanogen.</title>
        <authorList>
            <person name="Nobu M.K."/>
            <person name="Narihiro T."/>
            <person name="Kuroda K."/>
            <person name="Mei R."/>
            <person name="Liu W.T."/>
        </authorList>
    </citation>
    <scope>NUCLEOTIDE SEQUENCE [LARGE SCALE GENOMIC DNA]</scope>
    <source>
        <strain evidence="3">B03fssc0709_Meth_Bin005</strain>
    </source>
</reference>
<feature type="domain" description="TRASH" evidence="2">
    <location>
        <begin position="11"/>
        <end position="47"/>
    </location>
</feature>
<organism evidence="3 4">
    <name type="scientific">Candidatus Methanofastidiosum methylothiophilum</name>
    <dbReference type="NCBI Taxonomy" id="1705564"/>
    <lineage>
        <taxon>Archaea</taxon>
        <taxon>Methanobacteriati</taxon>
        <taxon>Methanobacteriota</taxon>
        <taxon>Stenosarchaea group</taxon>
        <taxon>Candidatus Methanofastidiosia</taxon>
        <taxon>Candidatus Methanofastidiosales</taxon>
        <taxon>Candidatus Methanofastidiosaceae</taxon>
        <taxon>Candidatus Methanofastidiosum</taxon>
    </lineage>
</organism>
<dbReference type="Proteomes" id="UP000092401">
    <property type="component" value="Unassembled WGS sequence"/>
</dbReference>
<dbReference type="InterPro" id="IPR003615">
    <property type="entry name" value="HNH_nuc"/>
</dbReference>